<dbReference type="PANTHER" id="PTHR44936:SF10">
    <property type="entry name" value="SENSOR PROTEIN RSTB"/>
    <property type="match status" value="1"/>
</dbReference>
<evidence type="ECO:0000256" key="6">
    <source>
        <dbReference type="ARBA" id="ARBA00022840"/>
    </source>
</evidence>
<keyword evidence="8" id="KW-0472">Membrane</keyword>
<dbReference type="InterPro" id="IPR003660">
    <property type="entry name" value="HAMP_dom"/>
</dbReference>
<evidence type="ECO:0000259" key="10">
    <source>
        <dbReference type="PROSITE" id="PS50885"/>
    </source>
</evidence>
<organism evidence="11 12">
    <name type="scientific">Arsukibacterium indicum</name>
    <dbReference type="NCBI Taxonomy" id="2848612"/>
    <lineage>
        <taxon>Bacteria</taxon>
        <taxon>Pseudomonadati</taxon>
        <taxon>Pseudomonadota</taxon>
        <taxon>Gammaproteobacteria</taxon>
        <taxon>Chromatiales</taxon>
        <taxon>Chromatiaceae</taxon>
        <taxon>Arsukibacterium</taxon>
    </lineage>
</organism>
<accession>A0ABS6MNF4</accession>
<dbReference type="Pfam" id="PF02518">
    <property type="entry name" value="HATPase_c"/>
    <property type="match status" value="1"/>
</dbReference>
<evidence type="ECO:0000256" key="4">
    <source>
        <dbReference type="ARBA" id="ARBA00022741"/>
    </source>
</evidence>
<dbReference type="RefSeq" id="WP_217670457.1">
    <property type="nucleotide sequence ID" value="NZ_JAHRID010000007.1"/>
</dbReference>
<keyword evidence="5 11" id="KW-0418">Kinase</keyword>
<feature type="transmembrane region" description="Helical" evidence="8">
    <location>
        <begin position="156"/>
        <end position="176"/>
    </location>
</feature>
<evidence type="ECO:0000256" key="7">
    <source>
        <dbReference type="SAM" id="MobiDB-lite"/>
    </source>
</evidence>
<dbReference type="InterPro" id="IPR003594">
    <property type="entry name" value="HATPase_dom"/>
</dbReference>
<dbReference type="InterPro" id="IPR050980">
    <property type="entry name" value="2C_sensor_his_kinase"/>
</dbReference>
<dbReference type="Proteomes" id="UP000704611">
    <property type="component" value="Unassembled WGS sequence"/>
</dbReference>
<protein>
    <recommendedName>
        <fullName evidence="2">histidine kinase</fullName>
        <ecNumber evidence="2">2.7.13.3</ecNumber>
    </recommendedName>
</protein>
<comment type="caution">
    <text evidence="11">The sequence shown here is derived from an EMBL/GenBank/DDBJ whole genome shotgun (WGS) entry which is preliminary data.</text>
</comment>
<feature type="region of interest" description="Disordered" evidence="7">
    <location>
        <begin position="59"/>
        <end position="85"/>
    </location>
</feature>
<proteinExistence type="predicted"/>
<evidence type="ECO:0000256" key="2">
    <source>
        <dbReference type="ARBA" id="ARBA00012438"/>
    </source>
</evidence>
<feature type="domain" description="Histidine kinase" evidence="9">
    <location>
        <begin position="249"/>
        <end position="451"/>
    </location>
</feature>
<dbReference type="EC" id="2.7.13.3" evidence="2"/>
<evidence type="ECO:0000313" key="12">
    <source>
        <dbReference type="Proteomes" id="UP000704611"/>
    </source>
</evidence>
<dbReference type="InterPro" id="IPR005467">
    <property type="entry name" value="His_kinase_dom"/>
</dbReference>
<evidence type="ECO:0000313" key="11">
    <source>
        <dbReference type="EMBL" id="MBV2130333.1"/>
    </source>
</evidence>
<dbReference type="PANTHER" id="PTHR44936">
    <property type="entry name" value="SENSOR PROTEIN CREC"/>
    <property type="match status" value="1"/>
</dbReference>
<evidence type="ECO:0000256" key="3">
    <source>
        <dbReference type="ARBA" id="ARBA00022679"/>
    </source>
</evidence>
<sequence>MSIRWALSLGIIFLLLAMAASQIWLVRLFQGQIEQQISSSSSEITRVVLAQTADQLETIIRRPPPPPAPPLPARGETPGGQAAPREHKVKIIEIEKNGRQLNIEALTDINWQQEQHAVEHLLQQIAAEKLQDRAEQLHRSGRYNQAEPLIAEFTQYTMLLIAASTALAMLIALWLGHRLIQPLQRLVAGFKQLQQGQLGQQVTTTGLAEYRYVSEQFNKMSSQLAALAAQAEQHQQQQHLAELGEISRGMVHALRNPIHTLSLLLEQVASSDDPALRQRLSEQAEQKMQHINRNLTAMLTLSCADIDRSQPVLLQNVLDDLLLEFSNGQLQFSLSGDSQARVAGAEAELRSIFHTLLANAVEASGGKGQISIDVQTTAQQVQVTICDDGPGLSADIVPRLFSPHCSSKADGAGMGLYISSRLLKLYYQGSIELKNRPQGGCCAIVTLSEASGGATTGAMQ</sequence>
<gene>
    <name evidence="11" type="ORF">KQY15_14655</name>
</gene>
<keyword evidence="8" id="KW-1133">Transmembrane helix</keyword>
<dbReference type="EMBL" id="JAHRID010000007">
    <property type="protein sequence ID" value="MBV2130333.1"/>
    <property type="molecule type" value="Genomic_DNA"/>
</dbReference>
<dbReference type="PROSITE" id="PS50885">
    <property type="entry name" value="HAMP"/>
    <property type="match status" value="1"/>
</dbReference>
<dbReference type="GO" id="GO:0016301">
    <property type="term" value="F:kinase activity"/>
    <property type="evidence" value="ECO:0007669"/>
    <property type="project" value="UniProtKB-KW"/>
</dbReference>
<keyword evidence="6" id="KW-0067">ATP-binding</keyword>
<reference evidence="11 12" key="1">
    <citation type="submission" date="2021-06" db="EMBL/GenBank/DDBJ databases">
        <title>Rheinheimera indica sp. nov., isolated from deep-sea sediment.</title>
        <authorList>
            <person name="Wang Z."/>
            <person name="Zhang X.-Y."/>
        </authorList>
    </citation>
    <scope>NUCLEOTIDE SEQUENCE [LARGE SCALE GENOMIC DNA]</scope>
    <source>
        <strain evidence="11 12">SM2107</strain>
    </source>
</reference>
<dbReference type="Pfam" id="PF00672">
    <property type="entry name" value="HAMP"/>
    <property type="match status" value="1"/>
</dbReference>
<keyword evidence="3" id="KW-0808">Transferase</keyword>
<keyword evidence="8" id="KW-0812">Transmembrane</keyword>
<evidence type="ECO:0000259" key="9">
    <source>
        <dbReference type="PROSITE" id="PS50109"/>
    </source>
</evidence>
<keyword evidence="12" id="KW-1185">Reference proteome</keyword>
<dbReference type="SMART" id="SM00304">
    <property type="entry name" value="HAMP"/>
    <property type="match status" value="1"/>
</dbReference>
<evidence type="ECO:0000256" key="8">
    <source>
        <dbReference type="SAM" id="Phobius"/>
    </source>
</evidence>
<dbReference type="PROSITE" id="PS50109">
    <property type="entry name" value="HIS_KIN"/>
    <property type="match status" value="1"/>
</dbReference>
<evidence type="ECO:0000256" key="1">
    <source>
        <dbReference type="ARBA" id="ARBA00000085"/>
    </source>
</evidence>
<comment type="catalytic activity">
    <reaction evidence="1">
        <text>ATP + protein L-histidine = ADP + protein N-phospho-L-histidine.</text>
        <dbReference type="EC" id="2.7.13.3"/>
    </reaction>
</comment>
<dbReference type="SMART" id="SM00387">
    <property type="entry name" value="HATPase_c"/>
    <property type="match status" value="1"/>
</dbReference>
<keyword evidence="4" id="KW-0547">Nucleotide-binding</keyword>
<evidence type="ECO:0000256" key="5">
    <source>
        <dbReference type="ARBA" id="ARBA00022777"/>
    </source>
</evidence>
<name>A0ABS6MNF4_9GAMM</name>
<feature type="domain" description="HAMP" evidence="10">
    <location>
        <begin position="177"/>
        <end position="229"/>
    </location>
</feature>
<feature type="compositionally biased region" description="Pro residues" evidence="7">
    <location>
        <begin position="62"/>
        <end position="72"/>
    </location>
</feature>